<dbReference type="Proteomes" id="UP000184364">
    <property type="component" value="Unassembled WGS sequence"/>
</dbReference>
<dbReference type="EMBL" id="FRAV01000043">
    <property type="protein sequence ID" value="SHM33563.1"/>
    <property type="molecule type" value="Genomic_DNA"/>
</dbReference>
<organism evidence="1 2">
    <name type="scientific">Chryseobacterium polytrichastri</name>
    <dbReference type="NCBI Taxonomy" id="1302687"/>
    <lineage>
        <taxon>Bacteria</taxon>
        <taxon>Pseudomonadati</taxon>
        <taxon>Bacteroidota</taxon>
        <taxon>Flavobacteriia</taxon>
        <taxon>Flavobacteriales</taxon>
        <taxon>Weeksellaceae</taxon>
        <taxon>Chryseobacterium group</taxon>
        <taxon>Chryseobacterium</taxon>
    </lineage>
</organism>
<evidence type="ECO:0000313" key="2">
    <source>
        <dbReference type="Proteomes" id="UP000184364"/>
    </source>
</evidence>
<evidence type="ECO:0000313" key="1">
    <source>
        <dbReference type="EMBL" id="SHM33563.1"/>
    </source>
</evidence>
<accession>A0A1M7HZ16</accession>
<keyword evidence="2" id="KW-1185">Reference proteome</keyword>
<gene>
    <name evidence="1" type="ORF">SAMN05444267_104310</name>
</gene>
<sequence length="211" mass="24913">MPHKINWKFSDKNSNLLNSKDKIEDGNEMFEIIDKAKKDELQEVFNTAIDIKYDLYKKYLFENNLFLFRSLENNIKESIYCLIIGIHTASITNTNLILERAIKLALIQYQAEDLLDYSDEKIIQKYIDSDKKYSGRNLDENIQTCQKFKIFSENEAKELKEYKIKFRDGFSHFTPKNILRGEKSLIHISGNLIDEKMETHIKLPTFQVVEL</sequence>
<proteinExistence type="predicted"/>
<protein>
    <submittedName>
        <fullName evidence="1">Uncharacterized protein</fullName>
    </submittedName>
</protein>
<reference evidence="2" key="1">
    <citation type="submission" date="2016-11" db="EMBL/GenBank/DDBJ databases">
        <authorList>
            <person name="Varghese N."/>
            <person name="Submissions S."/>
        </authorList>
    </citation>
    <scope>NUCLEOTIDE SEQUENCE [LARGE SCALE GENOMIC DNA]</scope>
    <source>
        <strain evidence="2">DSM 26899</strain>
    </source>
</reference>
<dbReference type="RefSeq" id="WP_073296828.1">
    <property type="nucleotide sequence ID" value="NZ_FRAV01000043.1"/>
</dbReference>
<dbReference type="OrthoDB" id="1354978at2"/>
<dbReference type="AlphaFoldDB" id="A0A1M7HZ16"/>
<name>A0A1M7HZ16_9FLAO</name>